<comment type="similarity">
    <text evidence="5">Belongs to the TRAFAC class myosin-kinesin ATPase superfamily. Kinesin family.</text>
</comment>
<gene>
    <name evidence="8" type="ORF">HNAJ_LOCUS1003</name>
</gene>
<feature type="region of interest" description="Disordered" evidence="6">
    <location>
        <begin position="1"/>
        <end position="22"/>
    </location>
</feature>
<evidence type="ECO:0000313" key="9">
    <source>
        <dbReference type="Proteomes" id="UP000278807"/>
    </source>
</evidence>
<dbReference type="InterPro" id="IPR001752">
    <property type="entry name" value="Kinesin_motor_dom"/>
</dbReference>
<name>A0A0R3T262_RODNA</name>
<organism evidence="10">
    <name type="scientific">Rodentolepis nana</name>
    <name type="common">Dwarf tapeworm</name>
    <name type="synonym">Hymenolepis nana</name>
    <dbReference type="NCBI Taxonomy" id="102285"/>
    <lineage>
        <taxon>Eukaryota</taxon>
        <taxon>Metazoa</taxon>
        <taxon>Spiralia</taxon>
        <taxon>Lophotrochozoa</taxon>
        <taxon>Platyhelminthes</taxon>
        <taxon>Cestoda</taxon>
        <taxon>Eucestoda</taxon>
        <taxon>Cyclophyllidea</taxon>
        <taxon>Hymenolepididae</taxon>
        <taxon>Rodentolepis</taxon>
    </lineage>
</organism>
<evidence type="ECO:0000256" key="4">
    <source>
        <dbReference type="ARBA" id="ARBA00023212"/>
    </source>
</evidence>
<reference evidence="10" key="1">
    <citation type="submission" date="2017-02" db="UniProtKB">
        <authorList>
            <consortium name="WormBaseParasite"/>
        </authorList>
    </citation>
    <scope>IDENTIFICATION</scope>
</reference>
<dbReference type="GO" id="GO:0008017">
    <property type="term" value="F:microtubule binding"/>
    <property type="evidence" value="ECO:0007669"/>
    <property type="project" value="InterPro"/>
</dbReference>
<proteinExistence type="inferred from homology"/>
<evidence type="ECO:0000259" key="7">
    <source>
        <dbReference type="PROSITE" id="PS50067"/>
    </source>
</evidence>
<accession>A0A0R3T262</accession>
<evidence type="ECO:0000256" key="1">
    <source>
        <dbReference type="ARBA" id="ARBA00004245"/>
    </source>
</evidence>
<comment type="caution">
    <text evidence="5">Lacks conserved residue(s) required for the propagation of feature annotation.</text>
</comment>
<dbReference type="WBParaSite" id="HNAJ_0000100301-mRNA-1">
    <property type="protein sequence ID" value="HNAJ_0000100301-mRNA-1"/>
    <property type="gene ID" value="HNAJ_0000100301"/>
</dbReference>
<keyword evidence="2" id="KW-0547">Nucleotide-binding</keyword>
<dbReference type="GO" id="GO:0005856">
    <property type="term" value="C:cytoskeleton"/>
    <property type="evidence" value="ECO:0007669"/>
    <property type="project" value="UniProtKB-SubCell"/>
</dbReference>
<dbReference type="GO" id="GO:0003777">
    <property type="term" value="F:microtubule motor activity"/>
    <property type="evidence" value="ECO:0007669"/>
    <property type="project" value="InterPro"/>
</dbReference>
<feature type="domain" description="Kinesin motor" evidence="7">
    <location>
        <begin position="69"/>
        <end position="317"/>
    </location>
</feature>
<evidence type="ECO:0000256" key="3">
    <source>
        <dbReference type="ARBA" id="ARBA00022840"/>
    </source>
</evidence>
<comment type="subcellular location">
    <subcellularLocation>
        <location evidence="1">Cytoplasm</location>
        <location evidence="1">Cytoskeleton</location>
    </subcellularLocation>
</comment>
<dbReference type="PANTHER" id="PTHR21608:SF7">
    <property type="entry name" value="KINESIN-LIKE PROTEIN CG14535"/>
    <property type="match status" value="1"/>
</dbReference>
<dbReference type="EMBL" id="UZAE01000345">
    <property type="protein sequence ID" value="VDN96862.1"/>
    <property type="molecule type" value="Genomic_DNA"/>
</dbReference>
<dbReference type="Proteomes" id="UP000278807">
    <property type="component" value="Unassembled WGS sequence"/>
</dbReference>
<reference evidence="8 9" key="2">
    <citation type="submission" date="2018-11" db="EMBL/GenBank/DDBJ databases">
        <authorList>
            <consortium name="Pathogen Informatics"/>
        </authorList>
    </citation>
    <scope>NUCLEOTIDE SEQUENCE [LARGE SCALE GENOMIC DNA]</scope>
</reference>
<dbReference type="SUPFAM" id="SSF52540">
    <property type="entry name" value="P-loop containing nucleoside triphosphate hydrolases"/>
    <property type="match status" value="1"/>
</dbReference>
<evidence type="ECO:0000313" key="8">
    <source>
        <dbReference type="EMBL" id="VDN96862.1"/>
    </source>
</evidence>
<evidence type="ECO:0000256" key="5">
    <source>
        <dbReference type="PROSITE-ProRule" id="PRU00283"/>
    </source>
</evidence>
<dbReference type="Gene3D" id="3.40.850.10">
    <property type="entry name" value="Kinesin motor domain"/>
    <property type="match status" value="1"/>
</dbReference>
<keyword evidence="9" id="KW-1185">Reference proteome</keyword>
<dbReference type="InterPro" id="IPR027640">
    <property type="entry name" value="Kinesin-like_fam"/>
</dbReference>
<dbReference type="GO" id="GO:0005524">
    <property type="term" value="F:ATP binding"/>
    <property type="evidence" value="ECO:0007669"/>
    <property type="project" value="UniProtKB-KW"/>
</dbReference>
<evidence type="ECO:0000256" key="2">
    <source>
        <dbReference type="ARBA" id="ARBA00022741"/>
    </source>
</evidence>
<dbReference type="InterPro" id="IPR036961">
    <property type="entry name" value="Kinesin_motor_dom_sf"/>
</dbReference>
<evidence type="ECO:0000313" key="10">
    <source>
        <dbReference type="WBParaSite" id="HNAJ_0000100301-mRNA-1"/>
    </source>
</evidence>
<dbReference type="PROSITE" id="PS50067">
    <property type="entry name" value="KINESIN_MOTOR_2"/>
    <property type="match status" value="1"/>
</dbReference>
<sequence length="317" mass="34623">MADNTVSKSTQSVQTDDLSQLSDSFRKQNRRKLATNFSQALLLSPPSSMLSPTPSSRKSSSFLHQPKANLILAYETRDRNGKKIDQPCLIVDGVEKQVRLLRPSADSSPTSGGISNAPKNFPCDGAFSEQDTTDFCSAVLSDQIVSLVNGSNGCVIYLNAINKRNASRFIGNDSNASSFGLVPTAIHSLFSALNDQRSTHFYFTVSALEIPNNTDHSSIDLLSELKNDVDPEGRQVEKLKSGVFTWKRALSSSRLDDEKTELVAATVAEAAHYLDIALEVSRRHHEVSGSAKSQRHLLFTFNIYRSHSGLSATAPSE</sequence>
<dbReference type="GO" id="GO:0007018">
    <property type="term" value="P:microtubule-based movement"/>
    <property type="evidence" value="ECO:0007669"/>
    <property type="project" value="InterPro"/>
</dbReference>
<dbReference type="AlphaFoldDB" id="A0A0R3T262"/>
<dbReference type="OrthoDB" id="6381817at2759"/>
<keyword evidence="4" id="KW-0963">Cytoplasm</keyword>
<dbReference type="STRING" id="102285.A0A0R3T262"/>
<dbReference type="PANTHER" id="PTHR21608">
    <property type="entry name" value="KINESIN-LIKE PROTEIN CG14535"/>
    <property type="match status" value="1"/>
</dbReference>
<keyword evidence="4" id="KW-0206">Cytoskeleton</keyword>
<dbReference type="InterPro" id="IPR027417">
    <property type="entry name" value="P-loop_NTPase"/>
</dbReference>
<evidence type="ECO:0000256" key="6">
    <source>
        <dbReference type="SAM" id="MobiDB-lite"/>
    </source>
</evidence>
<keyword evidence="3" id="KW-0067">ATP-binding</keyword>
<protein>
    <submittedName>
        <fullName evidence="10">Kinesin motor domain-containing protein</fullName>
    </submittedName>
</protein>